<comment type="caution">
    <text evidence="4">The sequence shown here is derived from an EMBL/GenBank/DDBJ whole genome shotgun (WGS) entry which is preliminary data.</text>
</comment>
<evidence type="ECO:0000259" key="2">
    <source>
        <dbReference type="Pfam" id="PF01370"/>
    </source>
</evidence>
<dbReference type="Gene3D" id="3.40.50.720">
    <property type="entry name" value="NAD(P)-binding Rossmann-like Domain"/>
    <property type="match status" value="1"/>
</dbReference>
<protein>
    <submittedName>
        <fullName evidence="4">TIGR01777 family protein</fullName>
    </submittedName>
</protein>
<accession>A0A4R4E8V5</accession>
<dbReference type="CDD" id="cd05242">
    <property type="entry name" value="SDR_a8"/>
    <property type="match status" value="1"/>
</dbReference>
<dbReference type="NCBIfam" id="TIGR01777">
    <property type="entry name" value="yfcH"/>
    <property type="match status" value="1"/>
</dbReference>
<dbReference type="PANTHER" id="PTHR11092">
    <property type="entry name" value="SUGAR NUCLEOTIDE EPIMERASE RELATED"/>
    <property type="match status" value="1"/>
</dbReference>
<dbReference type="InterPro" id="IPR013549">
    <property type="entry name" value="DUF1731"/>
</dbReference>
<dbReference type="Pfam" id="PF01370">
    <property type="entry name" value="Epimerase"/>
    <property type="match status" value="1"/>
</dbReference>
<dbReference type="OrthoDB" id="9801773at2"/>
<evidence type="ECO:0000313" key="4">
    <source>
        <dbReference type="EMBL" id="TCZ74248.1"/>
    </source>
</evidence>
<evidence type="ECO:0000259" key="3">
    <source>
        <dbReference type="Pfam" id="PF08338"/>
    </source>
</evidence>
<feature type="domain" description="DUF1731" evidence="3">
    <location>
        <begin position="248"/>
        <end position="294"/>
    </location>
</feature>
<sequence>MKIAITGATGFIGKHLASFYVKQGAEVIIISRSTAKQPLDGITTLTWESLKNNPQQLEGVHAIINLAGESINQRWTASAKERIVQSRLTTAAALADIISRLQNKPEVVINASGMSIYGISESERFDERSPAHIMDFLSSVVEQWEQAADRIQDTRIIKIRVGIVLGRDGGALPPMLLPYKLFVGGRIGSGLQWMSWIHIEDMIGLIDYCIRNTDINGPVNGTAPHPVRNKDFARTIGKVMGRPNWFPVPSFIFKIVFGELSTLLLDGQCVIPQVLLDHGYKFQYSNLELALTDLL</sequence>
<evidence type="ECO:0000313" key="5">
    <source>
        <dbReference type="Proteomes" id="UP000295418"/>
    </source>
</evidence>
<name>A0A4R4E8V5_9BACL</name>
<dbReference type="InterPro" id="IPR001509">
    <property type="entry name" value="Epimerase_deHydtase"/>
</dbReference>
<dbReference type="EMBL" id="SKFG01000027">
    <property type="protein sequence ID" value="TCZ74248.1"/>
    <property type="molecule type" value="Genomic_DNA"/>
</dbReference>
<dbReference type="Pfam" id="PF08338">
    <property type="entry name" value="DUF1731"/>
    <property type="match status" value="1"/>
</dbReference>
<dbReference type="Proteomes" id="UP000295418">
    <property type="component" value="Unassembled WGS sequence"/>
</dbReference>
<dbReference type="RefSeq" id="WP_132419816.1">
    <property type="nucleotide sequence ID" value="NZ_SKFG01000027.1"/>
</dbReference>
<comment type="similarity">
    <text evidence="1">Belongs to the NAD(P)-dependent epimerase/dehydratase family. SDR39U1 subfamily.</text>
</comment>
<feature type="domain" description="NAD-dependent epimerase/dehydratase" evidence="2">
    <location>
        <begin position="3"/>
        <end position="213"/>
    </location>
</feature>
<dbReference type="AlphaFoldDB" id="A0A4R4E8V5"/>
<organism evidence="4 5">
    <name type="scientific">Paenibacillus albiflavus</name>
    <dbReference type="NCBI Taxonomy" id="2545760"/>
    <lineage>
        <taxon>Bacteria</taxon>
        <taxon>Bacillati</taxon>
        <taxon>Bacillota</taxon>
        <taxon>Bacilli</taxon>
        <taxon>Bacillales</taxon>
        <taxon>Paenibacillaceae</taxon>
        <taxon>Paenibacillus</taxon>
    </lineage>
</organism>
<reference evidence="4 5" key="1">
    <citation type="submission" date="2019-03" db="EMBL/GenBank/DDBJ databases">
        <authorList>
            <person name="Kim M.K.M."/>
        </authorList>
    </citation>
    <scope>NUCLEOTIDE SEQUENCE [LARGE SCALE GENOMIC DNA]</scope>
    <source>
        <strain evidence="4 5">18JY21-1</strain>
    </source>
</reference>
<proteinExistence type="inferred from homology"/>
<dbReference type="PANTHER" id="PTHR11092:SF0">
    <property type="entry name" value="EPIMERASE FAMILY PROTEIN SDR39U1"/>
    <property type="match status" value="1"/>
</dbReference>
<dbReference type="InterPro" id="IPR036291">
    <property type="entry name" value="NAD(P)-bd_dom_sf"/>
</dbReference>
<dbReference type="SUPFAM" id="SSF51735">
    <property type="entry name" value="NAD(P)-binding Rossmann-fold domains"/>
    <property type="match status" value="1"/>
</dbReference>
<keyword evidence="5" id="KW-1185">Reference proteome</keyword>
<evidence type="ECO:0000256" key="1">
    <source>
        <dbReference type="ARBA" id="ARBA00009353"/>
    </source>
</evidence>
<gene>
    <name evidence="4" type="ORF">E0485_19885</name>
</gene>
<dbReference type="InterPro" id="IPR010099">
    <property type="entry name" value="SDR39U1"/>
</dbReference>